<proteinExistence type="predicted"/>
<feature type="compositionally biased region" description="Low complexity" evidence="1">
    <location>
        <begin position="378"/>
        <end position="388"/>
    </location>
</feature>
<organism evidence="4 5">
    <name type="scientific">Daldinia eschscholtzii</name>
    <dbReference type="NCBI Taxonomy" id="292717"/>
    <lineage>
        <taxon>Eukaryota</taxon>
        <taxon>Fungi</taxon>
        <taxon>Dikarya</taxon>
        <taxon>Ascomycota</taxon>
        <taxon>Pezizomycotina</taxon>
        <taxon>Sordariomycetes</taxon>
        <taxon>Xylariomycetidae</taxon>
        <taxon>Xylariales</taxon>
        <taxon>Hypoxylaceae</taxon>
        <taxon>Daldinia</taxon>
    </lineage>
</organism>
<dbReference type="GO" id="GO:0008199">
    <property type="term" value="F:ferric iron binding"/>
    <property type="evidence" value="ECO:0007669"/>
    <property type="project" value="InterPro"/>
</dbReference>
<dbReference type="GO" id="GO:0016702">
    <property type="term" value="F:oxidoreductase activity, acting on single donors with incorporation of molecular oxygen, incorporation of two atoms of oxygen"/>
    <property type="evidence" value="ECO:0007669"/>
    <property type="project" value="InterPro"/>
</dbReference>
<feature type="region of interest" description="Disordered" evidence="1">
    <location>
        <begin position="351"/>
        <end position="388"/>
    </location>
</feature>
<gene>
    <name evidence="4" type="ORF">Daesc_009409</name>
</gene>
<feature type="compositionally biased region" description="Pro residues" evidence="1">
    <location>
        <begin position="363"/>
        <end position="377"/>
    </location>
</feature>
<reference evidence="4 5" key="1">
    <citation type="journal article" date="2024" name="Front Chem Biol">
        <title>Unveiling the potential of Daldinia eschscholtzii MFLUCC 19-0629 through bioactivity and bioinformatics studies for enhanced sustainable agriculture production.</title>
        <authorList>
            <person name="Brooks S."/>
            <person name="Weaver J.A."/>
            <person name="Klomchit A."/>
            <person name="Alharthi S.A."/>
            <person name="Onlamun T."/>
            <person name="Nurani R."/>
            <person name="Vong T.K."/>
            <person name="Alberti F."/>
            <person name="Greco C."/>
        </authorList>
    </citation>
    <scope>NUCLEOTIDE SEQUENCE [LARGE SCALE GENOMIC DNA]</scope>
    <source>
        <strain evidence="4">MFLUCC 19-0629</strain>
    </source>
</reference>
<dbReference type="InterPro" id="IPR000627">
    <property type="entry name" value="Intradiol_dOase_C"/>
</dbReference>
<evidence type="ECO:0000256" key="2">
    <source>
        <dbReference type="SAM" id="SignalP"/>
    </source>
</evidence>
<evidence type="ECO:0000256" key="1">
    <source>
        <dbReference type="SAM" id="MobiDB-lite"/>
    </source>
</evidence>
<evidence type="ECO:0000313" key="4">
    <source>
        <dbReference type="EMBL" id="KAK6949334.1"/>
    </source>
</evidence>
<dbReference type="CDD" id="cd03457">
    <property type="entry name" value="intradiol_dioxygenase_like"/>
    <property type="match status" value="1"/>
</dbReference>
<comment type="caution">
    <text evidence="4">The sequence shown here is derived from an EMBL/GenBank/DDBJ whole genome shotgun (WGS) entry which is preliminary data.</text>
</comment>
<name>A0AAX6MA49_9PEZI</name>
<feature type="chain" id="PRO_5043904217" description="Intradiol ring-cleavage dioxygenases domain-containing protein" evidence="2">
    <location>
        <begin position="23"/>
        <end position="388"/>
    </location>
</feature>
<feature type="domain" description="Intradiol ring-cleavage dioxygenases" evidence="3">
    <location>
        <begin position="144"/>
        <end position="231"/>
    </location>
</feature>
<dbReference type="PANTHER" id="PTHR34315:SF1">
    <property type="entry name" value="INTRADIOL RING-CLEAVAGE DIOXYGENASES DOMAIN-CONTAINING PROTEIN-RELATED"/>
    <property type="match status" value="1"/>
</dbReference>
<protein>
    <recommendedName>
        <fullName evidence="3">Intradiol ring-cleavage dioxygenases domain-containing protein</fullName>
    </recommendedName>
</protein>
<dbReference type="InterPro" id="IPR015889">
    <property type="entry name" value="Intradiol_dOase_core"/>
</dbReference>
<dbReference type="AlphaFoldDB" id="A0AAX6MA49"/>
<dbReference type="Proteomes" id="UP001369815">
    <property type="component" value="Unassembled WGS sequence"/>
</dbReference>
<evidence type="ECO:0000313" key="5">
    <source>
        <dbReference type="Proteomes" id="UP001369815"/>
    </source>
</evidence>
<feature type="compositionally biased region" description="Gly residues" evidence="1">
    <location>
        <begin position="351"/>
        <end position="362"/>
    </location>
</feature>
<accession>A0AAX6MA49</accession>
<dbReference type="Gene3D" id="2.60.130.10">
    <property type="entry name" value="Aromatic compound dioxygenase"/>
    <property type="match status" value="1"/>
</dbReference>
<evidence type="ECO:0000259" key="3">
    <source>
        <dbReference type="Pfam" id="PF00775"/>
    </source>
</evidence>
<dbReference type="SUPFAM" id="SSF49482">
    <property type="entry name" value="Aromatic compound dioxygenase"/>
    <property type="match status" value="1"/>
</dbReference>
<keyword evidence="2" id="KW-0732">Signal</keyword>
<dbReference type="EMBL" id="JBANMG010000009">
    <property type="protein sequence ID" value="KAK6949334.1"/>
    <property type="molecule type" value="Genomic_DNA"/>
</dbReference>
<feature type="signal peptide" evidence="2">
    <location>
        <begin position="1"/>
        <end position="22"/>
    </location>
</feature>
<sequence length="388" mass="41107">MVNFRAITASLAASSFLGVAVAHPGDSKEVVKYERAMHKHAQVGARRAIANYGNTPATAALKARAAARRAATAQSLREKRGLTDKRMKSKRGQAELEKYLNVSHDETELGYNLDTPLDVIFDSNSTAALVPEVTIGPYWVAGELIRTDVTDNQTGVPLHLDLQFIDINTLAAIPNMLIDIWHCNATGVYSGVSLMGQGGLNTTHGRGIQSTDEDGVVQFDTIFPGHYTGRTPHIHLMSTENATVLPNNTYLTDGKPNHIGQLFFDQSLITAVEELEPYSTNTQPLTLNSEDGIDAQTSTAEYDPFADYVLLGSDLQDGLLAYLTVFVDTRANQTAYAHAAAHYYEGGGVAAPGGGFPGGPGGPGGPPGGSFPPPPPTSTAVPSSTSAA</sequence>
<dbReference type="Pfam" id="PF00775">
    <property type="entry name" value="Dioxygenase_C"/>
    <property type="match status" value="1"/>
</dbReference>
<dbReference type="PANTHER" id="PTHR34315">
    <property type="match status" value="1"/>
</dbReference>
<keyword evidence="5" id="KW-1185">Reference proteome</keyword>